<feature type="compositionally biased region" description="Polar residues" evidence="1">
    <location>
        <begin position="285"/>
        <end position="297"/>
    </location>
</feature>
<gene>
    <name evidence="2" type="ORF">PCOR1329_LOCUS20024</name>
</gene>
<name>A0ABN9RG27_9DINO</name>
<feature type="non-terminal residue" evidence="2">
    <location>
        <position position="425"/>
    </location>
</feature>
<reference evidence="2" key="1">
    <citation type="submission" date="2023-10" db="EMBL/GenBank/DDBJ databases">
        <authorList>
            <person name="Chen Y."/>
            <person name="Shah S."/>
            <person name="Dougan E. K."/>
            <person name="Thang M."/>
            <person name="Chan C."/>
        </authorList>
    </citation>
    <scope>NUCLEOTIDE SEQUENCE [LARGE SCALE GENOMIC DNA]</scope>
</reference>
<accession>A0ABN9RG27</accession>
<evidence type="ECO:0000313" key="2">
    <source>
        <dbReference type="EMBL" id="CAK0817389.1"/>
    </source>
</evidence>
<feature type="region of interest" description="Disordered" evidence="1">
    <location>
        <begin position="266"/>
        <end position="310"/>
    </location>
</feature>
<organism evidence="2 3">
    <name type="scientific">Prorocentrum cordatum</name>
    <dbReference type="NCBI Taxonomy" id="2364126"/>
    <lineage>
        <taxon>Eukaryota</taxon>
        <taxon>Sar</taxon>
        <taxon>Alveolata</taxon>
        <taxon>Dinophyceae</taxon>
        <taxon>Prorocentrales</taxon>
        <taxon>Prorocentraceae</taxon>
        <taxon>Prorocentrum</taxon>
    </lineage>
</organism>
<proteinExistence type="predicted"/>
<evidence type="ECO:0000313" key="3">
    <source>
        <dbReference type="Proteomes" id="UP001189429"/>
    </source>
</evidence>
<evidence type="ECO:0000256" key="1">
    <source>
        <dbReference type="SAM" id="MobiDB-lite"/>
    </source>
</evidence>
<comment type="caution">
    <text evidence="2">The sequence shown here is derived from an EMBL/GenBank/DDBJ whole genome shotgun (WGS) entry which is preliminary data.</text>
</comment>
<keyword evidence="3" id="KW-1185">Reference proteome</keyword>
<protein>
    <submittedName>
        <fullName evidence="2">Uncharacterized protein</fullName>
    </submittedName>
</protein>
<sequence>NANLRRRLGATEQRLAAGISIREPDAAAYAGAGAAPKASQLLNVQMVDARQLSKPRAFTGLRSEWKTWAFDFEADVFAVHPCPGKLIHQASLTADVGAPQGETGATPNAQLSYILVSLASDVAKVDVRKAPRGDGQAAWWHLVREFAPDDANRFAAMLGRIIHCGIPDPAMASLSDFEQMTREYMGQSGDVFSDDMSRGVVVSGIENETLADQLGLRAPGLATCEELKTELRAICSAQRHWAAPGSDGDGAFHMPASLAPAVDATRAAAPPAQMQLRQSPRRGAASTSSTVQTTNISVLEEPRGAPSTPEKDFWQVGMLYDPMQCDALPVALCEMIECDWALFDAGSELATRPMELASATETPPPKTPPLCESATDDEAMSIGARVVSAKIDGAPLQIEFQVANVQRAIVGFDAFAENGHAPILG</sequence>
<feature type="non-terminal residue" evidence="2">
    <location>
        <position position="1"/>
    </location>
</feature>
<dbReference type="Proteomes" id="UP001189429">
    <property type="component" value="Unassembled WGS sequence"/>
</dbReference>
<dbReference type="EMBL" id="CAUYUJ010006447">
    <property type="protein sequence ID" value="CAK0817389.1"/>
    <property type="molecule type" value="Genomic_DNA"/>
</dbReference>